<name>A0A2S9QCW2_9HYPH</name>
<dbReference type="GO" id="GO:0016462">
    <property type="term" value="F:pyrophosphatase activity"/>
    <property type="evidence" value="ECO:0007669"/>
    <property type="project" value="InterPro"/>
</dbReference>
<keyword evidence="7" id="KW-1185">Reference proteome</keyword>
<keyword evidence="4" id="KW-0460">Magnesium</keyword>
<comment type="cofactor">
    <cofactor evidence="1">
        <name>Mg(2+)</name>
        <dbReference type="ChEBI" id="CHEBI:18420"/>
    </cofactor>
</comment>
<dbReference type="GO" id="GO:0046872">
    <property type="term" value="F:metal ion binding"/>
    <property type="evidence" value="ECO:0007669"/>
    <property type="project" value="UniProtKB-KW"/>
</dbReference>
<dbReference type="InterPro" id="IPR000086">
    <property type="entry name" value="NUDIX_hydrolase_dom"/>
</dbReference>
<sequence length="150" mass="17272">MARVDKYPVTSPVAAKELRQVGALPLRFQRGKVEVCLVTTRETRRWTIPKGWPMKDRKDCRAAAIEAEEEAGLLGKIGKEPVGEYLYWKRRDLHFDLVRVFVYRLDVTGHLPVWREMNEREVRWFTPEDAALLVEEPGLSALLEQVASPA</sequence>
<dbReference type="PANTHER" id="PTHR12629:SF0">
    <property type="entry name" value="DIPHOSPHOINOSITOL-POLYPHOSPHATE DIPHOSPHATASE"/>
    <property type="match status" value="1"/>
</dbReference>
<keyword evidence="3 6" id="KW-0378">Hydrolase</keyword>
<dbReference type="Pfam" id="PF00293">
    <property type="entry name" value="NUDIX"/>
    <property type="match status" value="1"/>
</dbReference>
<dbReference type="Proteomes" id="UP000237682">
    <property type="component" value="Unassembled WGS sequence"/>
</dbReference>
<reference evidence="6 7" key="1">
    <citation type="submission" date="2018-02" db="EMBL/GenBank/DDBJ databases">
        <title>Whole genome sequencing of endophytic bacterium.</title>
        <authorList>
            <person name="Eedara R."/>
            <person name="Podile A.R."/>
        </authorList>
    </citation>
    <scope>NUCLEOTIDE SEQUENCE [LARGE SCALE GENOMIC DNA]</scope>
    <source>
        <strain evidence="6 7">RP1T</strain>
    </source>
</reference>
<keyword evidence="2" id="KW-0479">Metal-binding</keyword>
<gene>
    <name evidence="6" type="ORF">C5L14_11115</name>
</gene>
<evidence type="ECO:0000313" key="6">
    <source>
        <dbReference type="EMBL" id="PRH87184.1"/>
    </source>
</evidence>
<dbReference type="InterPro" id="IPR047198">
    <property type="entry name" value="DDP-like_NUDIX"/>
</dbReference>
<accession>A0A2S9QCW2</accession>
<feature type="domain" description="Nudix hydrolase" evidence="5">
    <location>
        <begin position="16"/>
        <end position="146"/>
    </location>
</feature>
<dbReference type="PROSITE" id="PS51462">
    <property type="entry name" value="NUDIX"/>
    <property type="match status" value="1"/>
</dbReference>
<evidence type="ECO:0000256" key="2">
    <source>
        <dbReference type="ARBA" id="ARBA00022723"/>
    </source>
</evidence>
<dbReference type="RefSeq" id="WP_105862123.1">
    <property type="nucleotide sequence ID" value="NZ_PUEJ01000004.1"/>
</dbReference>
<organism evidence="6 7">
    <name type="scientific">Labrys okinawensis</name>
    <dbReference type="NCBI Taxonomy" id="346911"/>
    <lineage>
        <taxon>Bacteria</taxon>
        <taxon>Pseudomonadati</taxon>
        <taxon>Pseudomonadota</taxon>
        <taxon>Alphaproteobacteria</taxon>
        <taxon>Hyphomicrobiales</taxon>
        <taxon>Xanthobacteraceae</taxon>
        <taxon>Labrys</taxon>
    </lineage>
</organism>
<dbReference type="OrthoDB" id="7066910at2"/>
<evidence type="ECO:0000256" key="3">
    <source>
        <dbReference type="ARBA" id="ARBA00022801"/>
    </source>
</evidence>
<dbReference type="EMBL" id="PUEJ01000004">
    <property type="protein sequence ID" value="PRH87184.1"/>
    <property type="molecule type" value="Genomic_DNA"/>
</dbReference>
<comment type="caution">
    <text evidence="6">The sequence shown here is derived from an EMBL/GenBank/DDBJ whole genome shotgun (WGS) entry which is preliminary data.</text>
</comment>
<dbReference type="Gene3D" id="3.90.79.10">
    <property type="entry name" value="Nucleoside Triphosphate Pyrophosphohydrolase"/>
    <property type="match status" value="1"/>
</dbReference>
<dbReference type="GO" id="GO:0005737">
    <property type="term" value="C:cytoplasm"/>
    <property type="evidence" value="ECO:0007669"/>
    <property type="project" value="TreeGrafter"/>
</dbReference>
<dbReference type="InterPro" id="IPR015797">
    <property type="entry name" value="NUDIX_hydrolase-like_dom_sf"/>
</dbReference>
<dbReference type="AlphaFoldDB" id="A0A2S9QCW2"/>
<dbReference type="CDD" id="cd04666">
    <property type="entry name" value="NUDIX_DIPP2_like_Nudt4"/>
    <property type="match status" value="1"/>
</dbReference>
<evidence type="ECO:0000313" key="7">
    <source>
        <dbReference type="Proteomes" id="UP000237682"/>
    </source>
</evidence>
<protein>
    <submittedName>
        <fullName evidence="6">NUDIX hydrolase</fullName>
    </submittedName>
</protein>
<dbReference type="SUPFAM" id="SSF55811">
    <property type="entry name" value="Nudix"/>
    <property type="match status" value="1"/>
</dbReference>
<evidence type="ECO:0000256" key="1">
    <source>
        <dbReference type="ARBA" id="ARBA00001946"/>
    </source>
</evidence>
<evidence type="ECO:0000256" key="4">
    <source>
        <dbReference type="ARBA" id="ARBA00022842"/>
    </source>
</evidence>
<dbReference type="PANTHER" id="PTHR12629">
    <property type="entry name" value="DIPHOSPHOINOSITOL POLYPHOSPHATE PHOSPHOHYDROLASE"/>
    <property type="match status" value="1"/>
</dbReference>
<proteinExistence type="predicted"/>
<evidence type="ECO:0000259" key="5">
    <source>
        <dbReference type="PROSITE" id="PS51462"/>
    </source>
</evidence>